<protein>
    <recommendedName>
        <fullName evidence="1">N-acetyltransferase domain-containing protein</fullName>
    </recommendedName>
</protein>
<feature type="domain" description="N-acetyltransferase" evidence="1">
    <location>
        <begin position="5"/>
        <end position="154"/>
    </location>
</feature>
<organism evidence="2 3">
    <name type="scientific">Arthrobacter glacialis</name>
    <dbReference type="NCBI Taxonomy" id="1664"/>
    <lineage>
        <taxon>Bacteria</taxon>
        <taxon>Bacillati</taxon>
        <taxon>Actinomycetota</taxon>
        <taxon>Actinomycetes</taxon>
        <taxon>Micrococcales</taxon>
        <taxon>Micrococcaceae</taxon>
        <taxon>Arthrobacter</taxon>
    </lineage>
</organism>
<comment type="caution">
    <text evidence="2">The sequence shown here is derived from an EMBL/GenBank/DDBJ whole genome shotgun (WGS) entry which is preliminary data.</text>
</comment>
<gene>
    <name evidence="2" type="ORF">CVS27_10235</name>
</gene>
<proteinExistence type="predicted"/>
<keyword evidence="3" id="KW-1185">Reference proteome</keyword>
<accession>A0A2S3ZVP2</accession>
<dbReference type="RefSeq" id="WP_103465647.1">
    <property type="nucleotide sequence ID" value="NZ_PPXC01000007.1"/>
</dbReference>
<sequence length="159" mass="17305">MHDLILYRAPRTTDAQWLLALFTSASPGREHLPHDMLELQEHLQRQQWSSHWGDGESIVERDGAPVARIWVAWGASGVRVVDLSVAPGLRGEGLGRGIMSDLCDAADAAGLALELSVNTDNAVARHLYESLDFQPCMNAGDTSGLSLTMKRAAKEETIS</sequence>
<evidence type="ECO:0000259" key="1">
    <source>
        <dbReference type="PROSITE" id="PS51186"/>
    </source>
</evidence>
<evidence type="ECO:0000313" key="3">
    <source>
        <dbReference type="Proteomes" id="UP000237061"/>
    </source>
</evidence>
<dbReference type="InterPro" id="IPR016181">
    <property type="entry name" value="Acyl_CoA_acyltransferase"/>
</dbReference>
<dbReference type="SUPFAM" id="SSF55729">
    <property type="entry name" value="Acyl-CoA N-acyltransferases (Nat)"/>
    <property type="match status" value="1"/>
</dbReference>
<dbReference type="EMBL" id="PPXC01000007">
    <property type="protein sequence ID" value="POH73298.1"/>
    <property type="molecule type" value="Genomic_DNA"/>
</dbReference>
<dbReference type="InterPro" id="IPR000182">
    <property type="entry name" value="GNAT_dom"/>
</dbReference>
<dbReference type="PROSITE" id="PS51186">
    <property type="entry name" value="GNAT"/>
    <property type="match status" value="1"/>
</dbReference>
<dbReference type="Gene3D" id="3.40.630.30">
    <property type="match status" value="1"/>
</dbReference>
<dbReference type="GO" id="GO:0016747">
    <property type="term" value="F:acyltransferase activity, transferring groups other than amino-acyl groups"/>
    <property type="evidence" value="ECO:0007669"/>
    <property type="project" value="InterPro"/>
</dbReference>
<dbReference type="Pfam" id="PF00583">
    <property type="entry name" value="Acetyltransf_1"/>
    <property type="match status" value="1"/>
</dbReference>
<name>A0A2S3ZVP2_ARTGL</name>
<reference evidence="2 3" key="1">
    <citation type="submission" date="2018-01" db="EMBL/GenBank/DDBJ databases">
        <title>Arthrobacter sp. nov., from glaciers in China.</title>
        <authorList>
            <person name="Liu Q."/>
            <person name="Xin Y.-H."/>
        </authorList>
    </citation>
    <scope>NUCLEOTIDE SEQUENCE [LARGE SCALE GENOMIC DNA]</scope>
    <source>
        <strain evidence="2 3">HLT2-12-2</strain>
    </source>
</reference>
<evidence type="ECO:0000313" key="2">
    <source>
        <dbReference type="EMBL" id="POH73298.1"/>
    </source>
</evidence>
<dbReference type="Proteomes" id="UP000237061">
    <property type="component" value="Unassembled WGS sequence"/>
</dbReference>
<dbReference type="AlphaFoldDB" id="A0A2S3ZVP2"/>